<comment type="subcellular location">
    <subcellularLocation>
        <location evidence="1">Membrane</location>
        <topology evidence="1">Multi-pass membrane protein</topology>
    </subcellularLocation>
</comment>
<feature type="transmembrane region" description="Helical" evidence="6">
    <location>
        <begin position="213"/>
        <end position="236"/>
    </location>
</feature>
<feature type="transmembrane region" description="Helical" evidence="6">
    <location>
        <begin position="648"/>
        <end position="671"/>
    </location>
</feature>
<dbReference type="GO" id="GO:0016020">
    <property type="term" value="C:membrane"/>
    <property type="evidence" value="ECO:0007669"/>
    <property type="project" value="UniProtKB-SubCell"/>
</dbReference>
<dbReference type="SUPFAM" id="SSF103473">
    <property type="entry name" value="MFS general substrate transporter"/>
    <property type="match status" value="2"/>
</dbReference>
<comment type="similarity">
    <text evidence="2">Belongs to the major facilitator superfamily. Proton-dependent oligopeptide transporter (POT/PTR) (TC 2.A.17) family.</text>
</comment>
<name>A0AAN9NFZ6_PHACN</name>
<comment type="caution">
    <text evidence="7">The sequence shown here is derived from an EMBL/GenBank/DDBJ whole genome shotgun (WGS) entry which is preliminary data.</text>
</comment>
<organism evidence="7 8">
    <name type="scientific">Phaseolus coccineus</name>
    <name type="common">Scarlet runner bean</name>
    <name type="synonym">Phaseolus multiflorus</name>
    <dbReference type="NCBI Taxonomy" id="3886"/>
    <lineage>
        <taxon>Eukaryota</taxon>
        <taxon>Viridiplantae</taxon>
        <taxon>Streptophyta</taxon>
        <taxon>Embryophyta</taxon>
        <taxon>Tracheophyta</taxon>
        <taxon>Spermatophyta</taxon>
        <taxon>Magnoliopsida</taxon>
        <taxon>eudicotyledons</taxon>
        <taxon>Gunneridae</taxon>
        <taxon>Pentapetalae</taxon>
        <taxon>rosids</taxon>
        <taxon>fabids</taxon>
        <taxon>Fabales</taxon>
        <taxon>Fabaceae</taxon>
        <taxon>Papilionoideae</taxon>
        <taxon>50 kb inversion clade</taxon>
        <taxon>NPAAA clade</taxon>
        <taxon>indigoferoid/millettioid clade</taxon>
        <taxon>Phaseoleae</taxon>
        <taxon>Phaseolus</taxon>
    </lineage>
</organism>
<gene>
    <name evidence="7" type="ORF">VNO80_11208</name>
</gene>
<feature type="transmembrane region" description="Helical" evidence="6">
    <location>
        <begin position="897"/>
        <end position="923"/>
    </location>
</feature>
<evidence type="ECO:0000256" key="5">
    <source>
        <dbReference type="ARBA" id="ARBA00023136"/>
    </source>
</evidence>
<protein>
    <submittedName>
        <fullName evidence="7">Uncharacterized protein</fullName>
    </submittedName>
</protein>
<feature type="transmembrane region" description="Helical" evidence="6">
    <location>
        <begin position="850"/>
        <end position="870"/>
    </location>
</feature>
<evidence type="ECO:0000256" key="2">
    <source>
        <dbReference type="ARBA" id="ARBA00005982"/>
    </source>
</evidence>
<dbReference type="EMBL" id="JAYMYR010000004">
    <property type="protein sequence ID" value="KAK7369173.1"/>
    <property type="molecule type" value="Genomic_DNA"/>
</dbReference>
<dbReference type="PANTHER" id="PTHR11654">
    <property type="entry name" value="OLIGOPEPTIDE TRANSPORTER-RELATED"/>
    <property type="match status" value="1"/>
</dbReference>
<evidence type="ECO:0000313" key="8">
    <source>
        <dbReference type="Proteomes" id="UP001374584"/>
    </source>
</evidence>
<dbReference type="GO" id="GO:0022857">
    <property type="term" value="F:transmembrane transporter activity"/>
    <property type="evidence" value="ECO:0007669"/>
    <property type="project" value="InterPro"/>
</dbReference>
<feature type="transmembrane region" description="Helical" evidence="6">
    <location>
        <begin position="59"/>
        <end position="83"/>
    </location>
</feature>
<feature type="transmembrane region" description="Helical" evidence="6">
    <location>
        <begin position="982"/>
        <end position="1001"/>
    </location>
</feature>
<evidence type="ECO:0000256" key="4">
    <source>
        <dbReference type="ARBA" id="ARBA00022989"/>
    </source>
</evidence>
<keyword evidence="4 6" id="KW-1133">Transmembrane helix</keyword>
<feature type="transmembrane region" description="Helical" evidence="6">
    <location>
        <begin position="172"/>
        <end position="192"/>
    </location>
</feature>
<feature type="transmembrane region" description="Helical" evidence="6">
    <location>
        <begin position="767"/>
        <end position="789"/>
    </location>
</feature>
<feature type="transmembrane region" description="Helical" evidence="6">
    <location>
        <begin position="242"/>
        <end position="264"/>
    </location>
</feature>
<keyword evidence="5 6" id="KW-0472">Membrane</keyword>
<feature type="transmembrane region" description="Helical" evidence="6">
    <location>
        <begin position="809"/>
        <end position="829"/>
    </location>
</feature>
<dbReference type="Gene3D" id="1.20.1250.20">
    <property type="entry name" value="MFS general substrate transporter like domains"/>
    <property type="match status" value="2"/>
</dbReference>
<feature type="transmembrane region" description="Helical" evidence="6">
    <location>
        <begin position="501"/>
        <end position="520"/>
    </location>
</feature>
<reference evidence="7 8" key="1">
    <citation type="submission" date="2024-01" db="EMBL/GenBank/DDBJ databases">
        <title>The genomes of 5 underutilized Papilionoideae crops provide insights into root nodulation and disease resistanc.</title>
        <authorList>
            <person name="Jiang F."/>
        </authorList>
    </citation>
    <scope>NUCLEOTIDE SEQUENCE [LARGE SCALE GENOMIC DNA]</scope>
    <source>
        <strain evidence="7">JINMINGXINNONG_FW02</strain>
        <tissue evidence="7">Leaves</tissue>
    </source>
</reference>
<accession>A0AAN9NFZ6</accession>
<dbReference type="InterPro" id="IPR036259">
    <property type="entry name" value="MFS_trans_sf"/>
</dbReference>
<dbReference type="InterPro" id="IPR000109">
    <property type="entry name" value="POT_fam"/>
</dbReference>
<keyword evidence="8" id="KW-1185">Reference proteome</keyword>
<evidence type="ECO:0000256" key="3">
    <source>
        <dbReference type="ARBA" id="ARBA00022692"/>
    </source>
</evidence>
<feature type="transmembrane region" description="Helical" evidence="6">
    <location>
        <begin position="103"/>
        <end position="120"/>
    </location>
</feature>
<feature type="transmembrane region" description="Helical" evidence="6">
    <location>
        <begin position="617"/>
        <end position="636"/>
    </location>
</feature>
<sequence length="1021" mass="114313">MVLAYSSHHFICKQENGVVDANAERMQREGADQLLVDGKVDWKGRKALKHKHGGMKVSLLILAAFGMENLATLSLAVNLVSYFNQNMHYELADAANMVTDYMGVSYMLSIVVAVLADTWIGRYKSVVISGFFESLGLALLTIQAHRASIESPICNVYEKGVDCEKVSGKLEAFLFIGLYLLAFGSAGVKASLPSHGADQFDEKDPKEAMQMSTFFNSLFLALCLGGAVSLTFNVYIQNNNGWVWGFGISTAAIVFGTIIFALGLPLYRIHVARITNGIMEISQVYVAAIRNRNLPLPPNPNELYEIDKDKEAAVQIECQPHTDIYRFLDKAAIQRKYNIHWEKSGFVCFIGYNDVEFLVAESNFAKQEYYLILQLLARIFWVCLTAGTGVEECRIRINFLVFDLRKLVSLFTEIIICMHENHVVDGNVKWMQEEERAEVVHGKVDWKGRKALKHKHGGIKVSLLILAAIAIENMATLSLAVNFVSYFNRNMHYELADAANMVTNYMGVSYMLSIVVAVLADTWIGRYKCVVISGFFESLGLSLLTIQAHMRSLKPPICNVYVKNADCEKLSGKKEAFLFIGLYLLAFGSSGLKASLPSHGADQFDERDPREAKQMSSFFNSLLLAVCIGGAVSLTFNVYVQDHNGWDWGFGISTVAIVMATIIFAFGLPLYRIHVADVKNGIIEIIQVYIAATRNRNLPLPEDPMELYEIEQDKEAAVEVEYQPHRDIYRFLDKAAIQRKSDEQHEKQEASNPWKLCRVTQVENAKIILSMLPIFCCSIIMTLCLAQLQTFSVQQGSTMDTRITKHFNIPPASLPIIPVAFLIIIIPFYDRVCVPFLRKCTGIPTGITHLQRIGVGLILSSISMAIAAIIEVKRKGVARDNNMLDALPVKQPLPLSIFWLSFQYFIFGIADMFTYVGLLEFFYSEAPKGLKSTSTCFLWCSMATGYFLSSILVKIVNTATKNITTSGGWLAGNNINRNHLNLFYLFLSLLSLTNFSVYLLVSKRYKYRPQHPVVTGGNSED</sequence>
<proteinExistence type="inferred from homology"/>
<feature type="transmembrane region" description="Helical" evidence="6">
    <location>
        <begin position="935"/>
        <end position="956"/>
    </location>
</feature>
<evidence type="ECO:0000313" key="7">
    <source>
        <dbReference type="EMBL" id="KAK7369173.1"/>
    </source>
</evidence>
<evidence type="ECO:0000256" key="1">
    <source>
        <dbReference type="ARBA" id="ARBA00004141"/>
    </source>
</evidence>
<keyword evidence="3 6" id="KW-0812">Transmembrane</keyword>
<feature type="transmembrane region" description="Helical" evidence="6">
    <location>
        <begin position="459"/>
        <end position="481"/>
    </location>
</feature>
<dbReference type="Pfam" id="PF00854">
    <property type="entry name" value="PTR2"/>
    <property type="match status" value="2"/>
</dbReference>
<dbReference type="AlphaFoldDB" id="A0AAN9NFZ6"/>
<dbReference type="Proteomes" id="UP001374584">
    <property type="component" value="Unassembled WGS sequence"/>
</dbReference>
<evidence type="ECO:0000256" key="6">
    <source>
        <dbReference type="SAM" id="Phobius"/>
    </source>
</evidence>